<keyword evidence="3" id="KW-1185">Reference proteome</keyword>
<protein>
    <submittedName>
        <fullName evidence="2">Uncharacterized protein</fullName>
    </submittedName>
</protein>
<name>A0A9Q1GGY8_9CARY</name>
<dbReference type="AlphaFoldDB" id="A0A9Q1GGY8"/>
<proteinExistence type="predicted"/>
<dbReference type="Proteomes" id="UP001153076">
    <property type="component" value="Unassembled WGS sequence"/>
</dbReference>
<dbReference type="EMBL" id="JAKOGI010003200">
    <property type="protein sequence ID" value="KAJ8420712.1"/>
    <property type="molecule type" value="Genomic_DNA"/>
</dbReference>
<evidence type="ECO:0000313" key="3">
    <source>
        <dbReference type="Proteomes" id="UP001153076"/>
    </source>
</evidence>
<sequence length="184" mass="21085">MIDQVILDKVFHTPFERLHYLEGEFDNLYNLINERGGDATPLKDKACDLKDLQESYSDQMTIEVQESRRIEVGTKLNEVSHHLDTESTRYSALKAKLGQVDSRCEELLKELQCLDNQRKDLSCRVAASEDLLQEAERAVIDLKGQIDTLNAIKVIDLATQASLEKTEAYVKESFEDLKTFQWTS</sequence>
<reference evidence="2" key="1">
    <citation type="submission" date="2022-04" db="EMBL/GenBank/DDBJ databases">
        <title>Carnegiea gigantea Genome sequencing and assembly v2.</title>
        <authorList>
            <person name="Copetti D."/>
            <person name="Sanderson M.J."/>
            <person name="Burquez A."/>
            <person name="Wojciechowski M.F."/>
        </authorList>
    </citation>
    <scope>NUCLEOTIDE SEQUENCE</scope>
    <source>
        <strain evidence="2">SGP5-SGP5p</strain>
        <tissue evidence="2">Aerial part</tissue>
    </source>
</reference>
<evidence type="ECO:0000256" key="1">
    <source>
        <dbReference type="SAM" id="Coils"/>
    </source>
</evidence>
<gene>
    <name evidence="2" type="ORF">Cgig2_006264</name>
</gene>
<feature type="coiled-coil region" evidence="1">
    <location>
        <begin position="90"/>
        <end position="152"/>
    </location>
</feature>
<organism evidence="2 3">
    <name type="scientific">Carnegiea gigantea</name>
    <dbReference type="NCBI Taxonomy" id="171969"/>
    <lineage>
        <taxon>Eukaryota</taxon>
        <taxon>Viridiplantae</taxon>
        <taxon>Streptophyta</taxon>
        <taxon>Embryophyta</taxon>
        <taxon>Tracheophyta</taxon>
        <taxon>Spermatophyta</taxon>
        <taxon>Magnoliopsida</taxon>
        <taxon>eudicotyledons</taxon>
        <taxon>Gunneridae</taxon>
        <taxon>Pentapetalae</taxon>
        <taxon>Caryophyllales</taxon>
        <taxon>Cactineae</taxon>
        <taxon>Cactaceae</taxon>
        <taxon>Cactoideae</taxon>
        <taxon>Echinocereeae</taxon>
        <taxon>Carnegiea</taxon>
    </lineage>
</organism>
<comment type="caution">
    <text evidence="2">The sequence shown here is derived from an EMBL/GenBank/DDBJ whole genome shotgun (WGS) entry which is preliminary data.</text>
</comment>
<keyword evidence="1" id="KW-0175">Coiled coil</keyword>
<accession>A0A9Q1GGY8</accession>
<evidence type="ECO:0000313" key="2">
    <source>
        <dbReference type="EMBL" id="KAJ8420712.1"/>
    </source>
</evidence>